<dbReference type="Pfam" id="PF13830">
    <property type="entry name" value="DUF4192"/>
    <property type="match status" value="1"/>
</dbReference>
<keyword evidence="2" id="KW-1185">Reference proteome</keyword>
<dbReference type="RefSeq" id="WP_197690256.1">
    <property type="nucleotide sequence ID" value="NZ_JADQUD010000041.1"/>
</dbReference>
<evidence type="ECO:0000313" key="2">
    <source>
        <dbReference type="Proteomes" id="UP000615580"/>
    </source>
</evidence>
<sequence length="348" mass="38608">MTSTTPHSPGEMFASIPGIFGFYPEESIVVLTLMHTEESCYQLGPVMRLDLKDLRYLSDIGDTLSAIEPDLVFGLIISEQKPEAIEDLSGLIEFVADCEIVPFDACWYTSAIESGGKYDAIWLNEAMTEAAHEFQSWRNGRIPLIANTGITGEMIHAGHLPELSRKDIERHYAQAEESEQWDEYLIAERYAELFDDPSTSCRTAQECIDAFSQAVTLMQTEKLIKDAALTVAAFLKNKMSRDIIIEYCVLNANTVKEALCYVSRHTKGFVRANALALYALCIVDSPWGNHITCVLQAAHKTLPFHHLTALVAEAYYRGLSGSIVDLVVTGSQEAQKHFGEATNVKSAV</sequence>
<proteinExistence type="predicted"/>
<reference evidence="1 2" key="1">
    <citation type="journal article" date="2020" name="J. Clin. Microbiol.">
        <title>Assessing the Genetic Diversity of Austrian Corynebacterium diphtheriae Clinical Isolates, 2011-2019.</title>
        <authorList>
            <person name="Schaeffer J."/>
            <person name="Huhulescu S."/>
            <person name="Stoeger A."/>
            <person name="Allerberger F."/>
            <person name="Ruppitsch W."/>
        </authorList>
    </citation>
    <scope>NUCLEOTIDE SEQUENCE [LARGE SCALE GENOMIC DNA]</scope>
    <source>
        <strain evidence="1 2">04-17</strain>
    </source>
</reference>
<gene>
    <name evidence="1" type="ORF">I4J41_09760</name>
</gene>
<protein>
    <submittedName>
        <fullName evidence="1">DUF4192 domain-containing protein</fullName>
    </submittedName>
</protein>
<dbReference type="EMBL" id="JADQUG010000045">
    <property type="protein sequence ID" value="MBG9354850.1"/>
    <property type="molecule type" value="Genomic_DNA"/>
</dbReference>
<name>A0ABS0LEC1_9CORY</name>
<comment type="caution">
    <text evidence="1">The sequence shown here is derived from an EMBL/GenBank/DDBJ whole genome shotgun (WGS) entry which is preliminary data.</text>
</comment>
<accession>A0ABS0LEC1</accession>
<evidence type="ECO:0000313" key="1">
    <source>
        <dbReference type="EMBL" id="MBG9354850.1"/>
    </source>
</evidence>
<dbReference type="Proteomes" id="UP000615580">
    <property type="component" value="Unassembled WGS sequence"/>
</dbReference>
<dbReference type="InterPro" id="IPR025447">
    <property type="entry name" value="DUF4192"/>
</dbReference>
<organism evidence="1 2">
    <name type="scientific">Corynebacterium belfantii</name>
    <dbReference type="NCBI Taxonomy" id="2014537"/>
    <lineage>
        <taxon>Bacteria</taxon>
        <taxon>Bacillati</taxon>
        <taxon>Actinomycetota</taxon>
        <taxon>Actinomycetes</taxon>
        <taxon>Mycobacteriales</taxon>
        <taxon>Corynebacteriaceae</taxon>
        <taxon>Corynebacterium</taxon>
    </lineage>
</organism>